<comment type="subcellular location">
    <subcellularLocation>
        <location evidence="1">Membrane</location>
        <topology evidence="1">Multi-pass membrane protein</topology>
    </subcellularLocation>
</comment>
<protein>
    <submittedName>
        <fullName evidence="6">Uncharacterized protein</fullName>
    </submittedName>
</protein>
<organism evidence="6 7">
    <name type="scientific">Owenia fusiformis</name>
    <name type="common">Polychaete worm</name>
    <dbReference type="NCBI Taxonomy" id="6347"/>
    <lineage>
        <taxon>Eukaryota</taxon>
        <taxon>Metazoa</taxon>
        <taxon>Spiralia</taxon>
        <taxon>Lophotrochozoa</taxon>
        <taxon>Annelida</taxon>
        <taxon>Polychaeta</taxon>
        <taxon>Sedentaria</taxon>
        <taxon>Canalipalpata</taxon>
        <taxon>Sabellida</taxon>
        <taxon>Oweniida</taxon>
        <taxon>Oweniidae</taxon>
        <taxon>Owenia</taxon>
    </lineage>
</organism>
<evidence type="ECO:0000256" key="1">
    <source>
        <dbReference type="ARBA" id="ARBA00004141"/>
    </source>
</evidence>
<sequence>MSPKDSDSLRDASSPMDGCDDVTIKETCLPKTEQQNKAVKCVSKTPKGTPSKHLVTIVLFVAMMLDVMLMTSIDPIIPDILHKIHANHIFFTYLNFTDGHLINGTTNETAYHSSFGYIKQTNCSNVTDRHGILNVEFLNRSVEIPRTKQRHKQTRIFNRDPIVHFKCVNDSEDTRNEFGFMAVQTEIGIMVAGKPAVEMFTNIAVGFLVNRCGPRVPMLLGFLFTFLSTVGFAYARRFSVLLITRMAQAIGSSLSVVAGLSFLAAVYKDDAERSKATSRAFGGISLGIILGYPYGSAVYEFLGKEAPFLILAGVAVLDGALLAMVLGCFSLGACEGKGTEKKNKTGFLKLCIDPYVVVGLGCSFMVHFGLGVFLATGPAWMLGELHAQQWNIGVVLAVAVIFHFTAQFLTGLFAIKLGRWIFCMVGMWIFSLGMAVYPLCQNIWEVLGPEITVRIGHGTVLCVISPLLGHVADIRFDSNYGAVYGLYTASYNLGLSVGPVVGGAVVQYMTIDWLYRTTAIGIFLFAFLSTTFRHIEPKNFNKLTAVQNSNTATQKTYGSTDAREQPDGVNA</sequence>
<dbReference type="OrthoDB" id="5086884at2759"/>
<keyword evidence="7" id="KW-1185">Reference proteome</keyword>
<dbReference type="InterPro" id="IPR011701">
    <property type="entry name" value="MFS"/>
</dbReference>
<evidence type="ECO:0000256" key="2">
    <source>
        <dbReference type="ARBA" id="ARBA00022448"/>
    </source>
</evidence>
<proteinExistence type="predicted"/>
<dbReference type="InterPro" id="IPR036259">
    <property type="entry name" value="MFS_trans_sf"/>
</dbReference>
<dbReference type="Proteomes" id="UP000749559">
    <property type="component" value="Unassembled WGS sequence"/>
</dbReference>
<dbReference type="SUPFAM" id="SSF103473">
    <property type="entry name" value="MFS general substrate transporter"/>
    <property type="match status" value="1"/>
</dbReference>
<dbReference type="InterPro" id="IPR020846">
    <property type="entry name" value="MFS_dom"/>
</dbReference>
<evidence type="ECO:0000313" key="6">
    <source>
        <dbReference type="EMBL" id="CAH1798160.1"/>
    </source>
</evidence>
<dbReference type="GO" id="GO:0022857">
    <property type="term" value="F:transmembrane transporter activity"/>
    <property type="evidence" value="ECO:0007669"/>
    <property type="project" value="InterPro"/>
</dbReference>
<keyword evidence="4" id="KW-1133">Transmembrane helix</keyword>
<accession>A0A8J1TFC8</accession>
<dbReference type="PROSITE" id="PS50850">
    <property type="entry name" value="MFS"/>
    <property type="match status" value="1"/>
</dbReference>
<dbReference type="GO" id="GO:0016020">
    <property type="term" value="C:membrane"/>
    <property type="evidence" value="ECO:0007669"/>
    <property type="project" value="UniProtKB-SubCell"/>
</dbReference>
<dbReference type="Gene3D" id="1.20.1250.20">
    <property type="entry name" value="MFS general substrate transporter like domains"/>
    <property type="match status" value="2"/>
</dbReference>
<name>A0A8J1TFC8_OWEFU</name>
<gene>
    <name evidence="6" type="ORF">OFUS_LOCUS22332</name>
</gene>
<dbReference type="Pfam" id="PF07690">
    <property type="entry name" value="MFS_1"/>
    <property type="match status" value="1"/>
</dbReference>
<keyword evidence="2" id="KW-0813">Transport</keyword>
<evidence type="ECO:0000313" key="7">
    <source>
        <dbReference type="Proteomes" id="UP000749559"/>
    </source>
</evidence>
<dbReference type="PANTHER" id="PTHR23506:SF23">
    <property type="entry name" value="GH10249P"/>
    <property type="match status" value="1"/>
</dbReference>
<evidence type="ECO:0000256" key="3">
    <source>
        <dbReference type="ARBA" id="ARBA00022692"/>
    </source>
</evidence>
<dbReference type="InterPro" id="IPR050930">
    <property type="entry name" value="MFS_Vesicular_Transporter"/>
</dbReference>
<evidence type="ECO:0000256" key="5">
    <source>
        <dbReference type="ARBA" id="ARBA00023136"/>
    </source>
</evidence>
<evidence type="ECO:0000256" key="4">
    <source>
        <dbReference type="ARBA" id="ARBA00022989"/>
    </source>
</evidence>
<reference evidence="6" key="1">
    <citation type="submission" date="2022-03" db="EMBL/GenBank/DDBJ databases">
        <authorList>
            <person name="Martin C."/>
        </authorList>
    </citation>
    <scope>NUCLEOTIDE SEQUENCE</scope>
</reference>
<dbReference type="AlphaFoldDB" id="A0A8J1TFC8"/>
<dbReference type="PANTHER" id="PTHR23506">
    <property type="entry name" value="GH10249P"/>
    <property type="match status" value="1"/>
</dbReference>
<keyword evidence="3" id="KW-0812">Transmembrane</keyword>
<comment type="caution">
    <text evidence="6">The sequence shown here is derived from an EMBL/GenBank/DDBJ whole genome shotgun (WGS) entry which is preliminary data.</text>
</comment>
<dbReference type="EMBL" id="CAIIXF020000011">
    <property type="protein sequence ID" value="CAH1798160.1"/>
    <property type="molecule type" value="Genomic_DNA"/>
</dbReference>
<keyword evidence="5" id="KW-0472">Membrane</keyword>